<dbReference type="Pfam" id="PF13271">
    <property type="entry name" value="DUF4062"/>
    <property type="match status" value="1"/>
</dbReference>
<evidence type="ECO:0000259" key="7">
    <source>
        <dbReference type="Pfam" id="PF25469"/>
    </source>
</evidence>
<dbReference type="SUPFAM" id="SSF52540">
    <property type="entry name" value="P-loop containing nucleoside triphosphate hydrolases"/>
    <property type="match status" value="1"/>
</dbReference>
<dbReference type="SMART" id="SM00320">
    <property type="entry name" value="WD40"/>
    <property type="match status" value="8"/>
</dbReference>
<reference evidence="8 9" key="2">
    <citation type="submission" date="2019-01" db="EMBL/GenBank/DDBJ databases">
        <title>A chromosome length genome reference of the Java medaka (oryzias javanicus).</title>
        <authorList>
            <person name="Herpin A."/>
            <person name="Takehana Y."/>
            <person name="Naruse K."/>
            <person name="Ansai S."/>
            <person name="Kawaguchi M."/>
        </authorList>
    </citation>
    <scope>NUCLEOTIDE SEQUENCE [LARGE SCALE GENOMIC DNA]</scope>
    <source>
        <strain evidence="8">RS831</strain>
        <tissue evidence="8">Whole body</tissue>
    </source>
</reference>
<gene>
    <name evidence="8" type="ORF">OJAV_G00038410</name>
</gene>
<keyword evidence="9" id="KW-1185">Reference proteome</keyword>
<dbReference type="PROSITE" id="PS00678">
    <property type="entry name" value="WD_REPEATS_1"/>
    <property type="match status" value="1"/>
</dbReference>
<dbReference type="InterPro" id="IPR043365">
    <property type="entry name" value="NWD1"/>
</dbReference>
<dbReference type="InterPro" id="IPR001680">
    <property type="entry name" value="WD40_rpt"/>
</dbReference>
<feature type="repeat" description="WD" evidence="3">
    <location>
        <begin position="976"/>
        <end position="1017"/>
    </location>
</feature>
<dbReference type="Pfam" id="PF05729">
    <property type="entry name" value="NACHT"/>
    <property type="match status" value="1"/>
</dbReference>
<dbReference type="PANTHER" id="PTHR45013">
    <property type="entry name" value="NACHT DOMAIN- AND WD REPEAT-CONTAINING PROTEIN 1"/>
    <property type="match status" value="1"/>
</dbReference>
<dbReference type="InterPro" id="IPR007111">
    <property type="entry name" value="NACHT_NTPase"/>
</dbReference>
<evidence type="ECO:0000256" key="3">
    <source>
        <dbReference type="PROSITE-ProRule" id="PRU00221"/>
    </source>
</evidence>
<feature type="domain" description="NACHT" evidence="5">
    <location>
        <begin position="405"/>
        <end position="578"/>
    </location>
</feature>
<dbReference type="Pfam" id="PF25469">
    <property type="entry name" value="WHD_NWD1"/>
    <property type="match status" value="1"/>
</dbReference>
<dbReference type="PROSITE" id="PS50082">
    <property type="entry name" value="WD_REPEATS_2"/>
    <property type="match status" value="5"/>
</dbReference>
<feature type="region of interest" description="Disordered" evidence="4">
    <location>
        <begin position="1"/>
        <end position="22"/>
    </location>
</feature>
<keyword evidence="2" id="KW-0677">Repeat</keyword>
<dbReference type="InterPro" id="IPR036322">
    <property type="entry name" value="WD40_repeat_dom_sf"/>
</dbReference>
<feature type="repeat" description="WD" evidence="3">
    <location>
        <begin position="934"/>
        <end position="975"/>
    </location>
</feature>
<dbReference type="InterPro" id="IPR025139">
    <property type="entry name" value="DUF4062"/>
</dbReference>
<dbReference type="InterPro" id="IPR027417">
    <property type="entry name" value="P-loop_NTPase"/>
</dbReference>
<proteinExistence type="predicted"/>
<organism evidence="8 9">
    <name type="scientific">Oryzias javanicus</name>
    <name type="common">Javanese ricefish</name>
    <name type="synonym">Aplocheilus javanicus</name>
    <dbReference type="NCBI Taxonomy" id="123683"/>
    <lineage>
        <taxon>Eukaryota</taxon>
        <taxon>Metazoa</taxon>
        <taxon>Chordata</taxon>
        <taxon>Craniata</taxon>
        <taxon>Vertebrata</taxon>
        <taxon>Euteleostomi</taxon>
        <taxon>Actinopterygii</taxon>
        <taxon>Neopterygii</taxon>
        <taxon>Teleostei</taxon>
        <taxon>Neoteleostei</taxon>
        <taxon>Acanthomorphata</taxon>
        <taxon>Ovalentaria</taxon>
        <taxon>Atherinomorphae</taxon>
        <taxon>Beloniformes</taxon>
        <taxon>Adrianichthyidae</taxon>
        <taxon>Oryziinae</taxon>
        <taxon>Oryzias</taxon>
    </lineage>
</organism>
<feature type="domain" description="DUF4062" evidence="6">
    <location>
        <begin position="32"/>
        <end position="118"/>
    </location>
</feature>
<dbReference type="PRINTS" id="PR00320">
    <property type="entry name" value="GPROTEINBRPT"/>
</dbReference>
<feature type="repeat" description="WD" evidence="3">
    <location>
        <begin position="1186"/>
        <end position="1227"/>
    </location>
</feature>
<name>A0A437DH69_ORYJA</name>
<dbReference type="Gene3D" id="2.130.10.10">
    <property type="entry name" value="YVTN repeat-like/Quinoprotein amine dehydrogenase"/>
    <property type="match status" value="3"/>
</dbReference>
<dbReference type="PROSITE" id="PS50294">
    <property type="entry name" value="WD_REPEATS_REGION"/>
    <property type="match status" value="2"/>
</dbReference>
<dbReference type="InterPro" id="IPR020472">
    <property type="entry name" value="WD40_PAC1"/>
</dbReference>
<dbReference type="EMBL" id="CM012440">
    <property type="protein sequence ID" value="RVE74155.1"/>
    <property type="molecule type" value="Genomic_DNA"/>
</dbReference>
<dbReference type="SUPFAM" id="SSF50978">
    <property type="entry name" value="WD40 repeat-like"/>
    <property type="match status" value="2"/>
</dbReference>
<feature type="repeat" description="WD" evidence="3">
    <location>
        <begin position="1446"/>
        <end position="1487"/>
    </location>
</feature>
<dbReference type="Proteomes" id="UP000283210">
    <property type="component" value="Chromosome 4"/>
</dbReference>
<dbReference type="OrthoDB" id="6134417at2759"/>
<keyword evidence="1 3" id="KW-0853">WD repeat</keyword>
<protein>
    <recommendedName>
        <fullName evidence="10">NACHT domain-containing protein</fullName>
    </recommendedName>
</protein>
<evidence type="ECO:0000256" key="2">
    <source>
        <dbReference type="ARBA" id="ARBA00022737"/>
    </source>
</evidence>
<dbReference type="PANTHER" id="PTHR45013:SF1">
    <property type="entry name" value="NACHT DOMAIN- AND WD REPEAT-CONTAINING PROTEIN 1"/>
    <property type="match status" value="1"/>
</dbReference>
<evidence type="ECO:0000259" key="6">
    <source>
        <dbReference type="Pfam" id="PF13271"/>
    </source>
</evidence>
<evidence type="ECO:0000256" key="1">
    <source>
        <dbReference type="ARBA" id="ARBA00022574"/>
    </source>
</evidence>
<dbReference type="Gene3D" id="3.40.50.300">
    <property type="entry name" value="P-loop containing nucleotide triphosphate hydrolases"/>
    <property type="match status" value="1"/>
</dbReference>
<dbReference type="Pfam" id="PF00400">
    <property type="entry name" value="WD40"/>
    <property type="match status" value="3"/>
</dbReference>
<dbReference type="InterPro" id="IPR057588">
    <property type="entry name" value="NWD1/2-like_WH"/>
</dbReference>
<evidence type="ECO:0000259" key="5">
    <source>
        <dbReference type="Pfam" id="PF05729"/>
    </source>
</evidence>
<dbReference type="Gene3D" id="1.25.40.370">
    <property type="match status" value="1"/>
</dbReference>
<evidence type="ECO:0000313" key="9">
    <source>
        <dbReference type="Proteomes" id="UP000283210"/>
    </source>
</evidence>
<feature type="domain" description="NWD1/2-like winged helix-turn-helix" evidence="7">
    <location>
        <begin position="630"/>
        <end position="706"/>
    </location>
</feature>
<dbReference type="InterPro" id="IPR015943">
    <property type="entry name" value="WD40/YVTN_repeat-like_dom_sf"/>
</dbReference>
<sequence>MEDQPAAEDIRLGGAPTGQADRAHKTNSNMIRVFLSATITDMSSERKALLEKAFPEVLLFCRRLGLVFEVVDLHWGIRNDPFGDHKACEISLQEIQMCKRLSAGPNFVALLGNRYGHRALPRLIPEKQFELYLSKLSKTPEGVKQLQQWFRKDTNALPPTYVLQPITAHFPYYCDLRPESEQQHKRDVDSWRFTENQLLQLLRSAASEAEAAGEIPAELKRSFYTSVTEQELEQGLWIGDNPPNALLFLSEQKVKERPKRLAKFMEATANGLLDPEAQKLLTELKSKLSATSQNSLNIHCVELSRGSIDPKRKEHAQYLDILCQQFVSQMKARIEAAVSSSRTGRWRKLWGSTEEDEDKLPLVLEEAKQHSIMSAELCKGLHGREGILGKICLTMWESGQKRHSPLVVHGAAGMGKTALLCKVVQEVQQVLEARVVVVIRFLASHHPQRPDLDQVLHSACLQVSSACGLAPPTPMTASSLTELQQFFRNILEEASQQGCTLLIVFDALEQLAEQHHTHKLHWLPTSLPPKVHLLVSMDTCSEAFVNMRLKTDSLENFFEVERLSRDEGERIMESHLRASQRTLTPEQKDVALQNFTSTGCPLHLKLILSAVQNWTSFTPLTDQLLGANTEEVMSQLLQKLEHKHGKALVGRALGYIALAREGLLEAELHDILSLDDDVISEVYRYTHPPTPSLIRLPPLLWAQLKRDLKDHLEERWTNGVVTNAFNSRRFSEVVLGHYLTSERQGRCHKILGEYFLGRWSGKLKPVALPGLSLLLSDRKVPPQPLWFAPGLANIRKLQALPHHLLHAGLWEDLRQEVISSAEWLFCKSRVCGVSSVICDLDQCSQYMDCTETGLIRDALALIKPGLDFLDGHVGKSLFYGELLARLSTLSAVFPSLIGQLCSQINDWFLTCPEPVLIPKCSFLQQPGGALQHTLNTTSAGVLCVDASAALQILAAGAEDGRVAVWSLEDQQLLHVLLGHSAAVLVVKLEHGAPSCLSVSADGSLRRWSLKNGQQLLCIQEAVPLDSTPSSVHLHLSEELLFVYTRTQVKVWGLDGAELHFCSSQEDVSVVLGVLGESVVSLCDSSWIQISHPVDSIQSTKARLETSERRVTVLMSVTSPRRGKVLVVSEEGYLYQICGNNKHSATEFPLRPSLILVSEDEKILVTGCERTLSLFTIDGDSADRILELQHDDTILSACVSKDSRQLVSGAADQLIRVWSVTTGALLDFFCGSEASVTSLLFYRDFVVSASSTKSAIHLWNLKYDCRLKHPAHIPADSAHAALTRDGNQIFYVHHQSQREVMRWNSQAAGSLEERLAVSAEVSCLELAQHKRLLLCGLTSGTVLIYPLNLPQETLCIPPPESLSGVLCLAVSSQEKNVAVAYEDSVCLFEMATRDSFPTVEGPLKRFPTSLLHAPLSCMALLPDRRLLYGTSCGGVRLHGFSGSVSELEPHGSKVTCVTASNWGSHALVGSQDGVQRLWALNPPSLDHTMEHKGFFFHGVISAAFSESDQFVFTGSQDRTIKVWDVASGKLLFVQYVYSPVVRMVTFRNGFAALTQQGSVIREAFRCPDHVSPDYNPLRSIRGQYRLTSRDKNRDARRTSESDLQHFNPAQFKLSLMGSLRAEPSSACVLL</sequence>
<evidence type="ECO:0008006" key="10">
    <source>
        <dbReference type="Google" id="ProtNLM"/>
    </source>
</evidence>
<evidence type="ECO:0000313" key="8">
    <source>
        <dbReference type="EMBL" id="RVE74155.1"/>
    </source>
</evidence>
<reference evidence="8 9" key="1">
    <citation type="submission" date="2018-11" db="EMBL/GenBank/DDBJ databases">
        <authorList>
            <person name="Lopez-Roques C."/>
            <person name="Donnadieu C."/>
            <person name="Bouchez O."/>
            <person name="Klopp C."/>
            <person name="Cabau C."/>
            <person name="Zahm M."/>
        </authorList>
    </citation>
    <scope>NUCLEOTIDE SEQUENCE [LARGE SCALE GENOMIC DNA]</scope>
    <source>
        <strain evidence="8">RS831</strain>
        <tissue evidence="8">Whole body</tissue>
    </source>
</reference>
<feature type="repeat" description="WD" evidence="3">
    <location>
        <begin position="1498"/>
        <end position="1532"/>
    </location>
</feature>
<evidence type="ECO:0000256" key="4">
    <source>
        <dbReference type="SAM" id="MobiDB-lite"/>
    </source>
</evidence>
<accession>A0A437DH69</accession>
<dbReference type="InterPro" id="IPR019775">
    <property type="entry name" value="WD40_repeat_CS"/>
</dbReference>